<evidence type="ECO:0000313" key="3">
    <source>
        <dbReference type="EMBL" id="CAB4159392.1"/>
    </source>
</evidence>
<dbReference type="InterPro" id="IPR023346">
    <property type="entry name" value="Lysozyme-like_dom_sf"/>
</dbReference>
<dbReference type="GO" id="GO:0016998">
    <property type="term" value="P:cell wall macromolecule catabolic process"/>
    <property type="evidence" value="ECO:0007669"/>
    <property type="project" value="InterPro"/>
</dbReference>
<dbReference type="EMBL" id="LR796670">
    <property type="protein sequence ID" value="CAB4159392.1"/>
    <property type="molecule type" value="Genomic_DNA"/>
</dbReference>
<proteinExistence type="predicted"/>
<dbReference type="SUPFAM" id="SSF53955">
    <property type="entry name" value="Lysozyme-like"/>
    <property type="match status" value="1"/>
</dbReference>
<dbReference type="GO" id="GO:0004568">
    <property type="term" value="F:chitinase activity"/>
    <property type="evidence" value="ECO:0007669"/>
    <property type="project" value="InterPro"/>
</dbReference>
<name>A0A6J5NL11_9CAUD</name>
<feature type="domain" description="Peptidoglycan binding-like" evidence="2">
    <location>
        <begin position="9"/>
        <end position="58"/>
    </location>
</feature>
<dbReference type="Pfam" id="PF01471">
    <property type="entry name" value="PG_binding_1"/>
    <property type="match status" value="1"/>
</dbReference>
<dbReference type="InterPro" id="IPR000726">
    <property type="entry name" value="Glyco_hydro_19_cat"/>
</dbReference>
<dbReference type="PANTHER" id="PTHR34408">
    <property type="entry name" value="FAMILY PROTEIN, PUTATIVE-RELATED"/>
    <property type="match status" value="1"/>
</dbReference>
<dbReference type="InterPro" id="IPR002477">
    <property type="entry name" value="Peptidoglycan-bd-like"/>
</dbReference>
<dbReference type="Gene3D" id="1.10.530.10">
    <property type="match status" value="1"/>
</dbReference>
<feature type="domain" description="Glycoside hydrolase family 19 catalytic" evidence="1">
    <location>
        <begin position="152"/>
        <end position="219"/>
    </location>
</feature>
<dbReference type="InterPro" id="IPR036366">
    <property type="entry name" value="PGBDSf"/>
</dbReference>
<gene>
    <name evidence="3" type="ORF">UFOVP699_128</name>
</gene>
<dbReference type="GO" id="GO:0006032">
    <property type="term" value="P:chitin catabolic process"/>
    <property type="evidence" value="ECO:0007669"/>
    <property type="project" value="InterPro"/>
</dbReference>
<dbReference type="Gene3D" id="1.10.101.10">
    <property type="entry name" value="PGBD-like superfamily/PGBD"/>
    <property type="match status" value="1"/>
</dbReference>
<dbReference type="Pfam" id="PF00182">
    <property type="entry name" value="Glyco_hydro_19"/>
    <property type="match status" value="1"/>
</dbReference>
<dbReference type="SUPFAM" id="SSF47090">
    <property type="entry name" value="PGBD-like"/>
    <property type="match status" value="1"/>
</dbReference>
<organism evidence="3">
    <name type="scientific">uncultured Caudovirales phage</name>
    <dbReference type="NCBI Taxonomy" id="2100421"/>
    <lineage>
        <taxon>Viruses</taxon>
        <taxon>Duplodnaviria</taxon>
        <taxon>Heunggongvirae</taxon>
        <taxon>Uroviricota</taxon>
        <taxon>Caudoviricetes</taxon>
        <taxon>Peduoviridae</taxon>
        <taxon>Maltschvirus</taxon>
        <taxon>Maltschvirus maltsch</taxon>
    </lineage>
</organism>
<reference evidence="3" key="1">
    <citation type="submission" date="2020-04" db="EMBL/GenBank/DDBJ databases">
        <authorList>
            <person name="Chiriac C."/>
            <person name="Salcher M."/>
            <person name="Ghai R."/>
            <person name="Kavagutti S V."/>
        </authorList>
    </citation>
    <scope>NUCLEOTIDE SEQUENCE</scope>
</reference>
<dbReference type="InterPro" id="IPR052354">
    <property type="entry name" value="Cell_Wall_Dynamics_Protein"/>
</dbReference>
<accession>A0A6J5NL11</accession>
<sequence>MLLKKGSTGDDVKRLQEKLGVEPIGTFGPKTEDAVKAWQKKNGLTADGIVGESTWKKLFGVNDQITDAVTQIGELSLDKLRGHVPDSVLAQIPDTAKKFNITTNLRLAHFLAQCSHESGNFKAVSENLNYSADGLKKIFPKYFPGNLNESYARNPEKIASRVYGGRMGNGDESTGEGYKFRGRGYIQLTGKSNYAAFTKFIGEDCVLNPELVATKYPLASAAFFFNKNDLWSICDKGATESVVGLVTKRVNGGTIGLADRIKHFKEYYALLT</sequence>
<protein>
    <submittedName>
        <fullName evidence="3">COG3179 Predicted chitinase</fullName>
    </submittedName>
</protein>
<dbReference type="InterPro" id="IPR036365">
    <property type="entry name" value="PGBD-like_sf"/>
</dbReference>
<dbReference type="PANTHER" id="PTHR34408:SF1">
    <property type="entry name" value="GLYCOSYL HYDROLASE FAMILY 19 DOMAIN-CONTAINING PROTEIN HI_1415"/>
    <property type="match status" value="1"/>
</dbReference>
<evidence type="ECO:0000259" key="1">
    <source>
        <dbReference type="Pfam" id="PF00182"/>
    </source>
</evidence>
<evidence type="ECO:0000259" key="2">
    <source>
        <dbReference type="Pfam" id="PF01471"/>
    </source>
</evidence>